<sequence>MHYFPQYCFHGVGKFYSGSRNAVVAAHRTVYAVCVVELTTPLSSLSIMPSCTPQAETLTPTRYP</sequence>
<evidence type="ECO:0000313" key="2">
    <source>
        <dbReference type="Proteomes" id="UP000501690"/>
    </source>
</evidence>
<dbReference type="EMBL" id="CP039354">
    <property type="protein sequence ID" value="QCE10993.1"/>
    <property type="molecule type" value="Genomic_DNA"/>
</dbReference>
<dbReference type="AlphaFoldDB" id="A0A4D6NAY1"/>
<gene>
    <name evidence="1" type="ORF">DEO72_LG10g2226</name>
</gene>
<evidence type="ECO:0000313" key="1">
    <source>
        <dbReference type="EMBL" id="QCE10993.1"/>
    </source>
</evidence>
<accession>A0A4D6NAY1</accession>
<organism evidence="1 2">
    <name type="scientific">Vigna unguiculata</name>
    <name type="common">Cowpea</name>
    <dbReference type="NCBI Taxonomy" id="3917"/>
    <lineage>
        <taxon>Eukaryota</taxon>
        <taxon>Viridiplantae</taxon>
        <taxon>Streptophyta</taxon>
        <taxon>Embryophyta</taxon>
        <taxon>Tracheophyta</taxon>
        <taxon>Spermatophyta</taxon>
        <taxon>Magnoliopsida</taxon>
        <taxon>eudicotyledons</taxon>
        <taxon>Gunneridae</taxon>
        <taxon>Pentapetalae</taxon>
        <taxon>rosids</taxon>
        <taxon>fabids</taxon>
        <taxon>Fabales</taxon>
        <taxon>Fabaceae</taxon>
        <taxon>Papilionoideae</taxon>
        <taxon>50 kb inversion clade</taxon>
        <taxon>NPAAA clade</taxon>
        <taxon>indigoferoid/millettioid clade</taxon>
        <taxon>Phaseoleae</taxon>
        <taxon>Vigna</taxon>
    </lineage>
</organism>
<dbReference type="Proteomes" id="UP000501690">
    <property type="component" value="Linkage Group LG10"/>
</dbReference>
<proteinExistence type="predicted"/>
<keyword evidence="2" id="KW-1185">Reference proteome</keyword>
<reference evidence="1 2" key="1">
    <citation type="submission" date="2019-04" db="EMBL/GenBank/DDBJ databases">
        <title>An improved genome assembly and genetic linkage map for asparagus bean, Vigna unguiculata ssp. sesquipedialis.</title>
        <authorList>
            <person name="Xia Q."/>
            <person name="Zhang R."/>
            <person name="Dong Y."/>
        </authorList>
    </citation>
    <scope>NUCLEOTIDE SEQUENCE [LARGE SCALE GENOMIC DNA]</scope>
    <source>
        <tissue evidence="1">Leaf</tissue>
    </source>
</reference>
<name>A0A4D6NAY1_VIGUN</name>
<protein>
    <submittedName>
        <fullName evidence="1">Uncharacterized protein</fullName>
    </submittedName>
</protein>